<dbReference type="EMBL" id="MK500457">
    <property type="protein sequence ID" value="QBK90041.1"/>
    <property type="molecule type" value="Genomic_DNA"/>
</dbReference>
<reference evidence="1" key="1">
    <citation type="journal article" date="2019" name="MBio">
        <title>Virus Genomes from Deep Sea Sediments Expand the Ocean Megavirome and Support Independent Origins of Viral Gigantism.</title>
        <authorList>
            <person name="Backstrom D."/>
            <person name="Yutin N."/>
            <person name="Jorgensen S.L."/>
            <person name="Dharamshi J."/>
            <person name="Homa F."/>
            <person name="Zaremba-Niedwiedzka K."/>
            <person name="Spang A."/>
            <person name="Wolf Y.I."/>
            <person name="Koonin E.V."/>
            <person name="Ettema T.J."/>
        </authorList>
    </citation>
    <scope>NUCLEOTIDE SEQUENCE</scope>
</reference>
<name>A0A481Z3U5_9VIRU</name>
<proteinExistence type="predicted"/>
<evidence type="ECO:0000313" key="1">
    <source>
        <dbReference type="EMBL" id="QBK90041.1"/>
    </source>
</evidence>
<organism evidence="1">
    <name type="scientific">Pithovirus LCPAC101</name>
    <dbReference type="NCBI Taxonomy" id="2506586"/>
    <lineage>
        <taxon>Viruses</taxon>
        <taxon>Pithoviruses</taxon>
    </lineage>
</organism>
<accession>A0A481Z3U5</accession>
<gene>
    <name evidence="1" type="ORF">LCPAC101_03260</name>
</gene>
<sequence length="358" mass="43384">MDEIDIVVLHNEILKYFEKDTQIKIDYLEYCNKHPNKKNMINVILPGNKLWSLPPDVIFEIKKPESESPMKTFLFRDNKNTIDLSDEIIDKSLIIALLLNLSYNTKIKYEYLYESYLFSVKYLHNSKFYLDRIYDELKINVVDDNYTDKKVSNLNMISLDSKYAIMMTKIYLNKHLIEYVPKFIDDTILNVLVHFPYTLCYVYQDLLKHNIWDNIRKRNIDEMTKKAKKRYMKKINKYYRIQNWLETYNVDKLLNYEDNIHKRHLLETNADGVEYVTIKSIMDDLHTKTDNLKHVLTFGVYIKKQYITEYGHLPDKINVCIDNKYVDIFHYTLEDYRFLCKCIRIRTPCKHYKHRSYR</sequence>
<protein>
    <submittedName>
        <fullName evidence="1">Uncharacterized protein</fullName>
    </submittedName>
</protein>